<name>A0A812P0Y6_9DINO</name>
<gene>
    <name evidence="2" type="primary">FNTB</name>
    <name evidence="2" type="ORF">SNAT2548_LOCUS17543</name>
</gene>
<dbReference type="AlphaFoldDB" id="A0A812P0Y6"/>
<accession>A0A812P0Y6</accession>
<feature type="region of interest" description="Disordered" evidence="1">
    <location>
        <begin position="199"/>
        <end position="227"/>
    </location>
</feature>
<comment type="caution">
    <text evidence="2">The sequence shown here is derived from an EMBL/GenBank/DDBJ whole genome shotgun (WGS) entry which is preliminary data.</text>
</comment>
<dbReference type="EMBL" id="CAJNDS010002115">
    <property type="protein sequence ID" value="CAE7335437.1"/>
    <property type="molecule type" value="Genomic_DNA"/>
</dbReference>
<protein>
    <submittedName>
        <fullName evidence="2">FNTB protein</fullName>
    </submittedName>
</protein>
<evidence type="ECO:0000313" key="3">
    <source>
        <dbReference type="Proteomes" id="UP000604046"/>
    </source>
</evidence>
<keyword evidence="3" id="KW-1185">Reference proteome</keyword>
<organism evidence="2 3">
    <name type="scientific">Symbiodinium natans</name>
    <dbReference type="NCBI Taxonomy" id="878477"/>
    <lineage>
        <taxon>Eukaryota</taxon>
        <taxon>Sar</taxon>
        <taxon>Alveolata</taxon>
        <taxon>Dinophyceae</taxon>
        <taxon>Suessiales</taxon>
        <taxon>Symbiodiniaceae</taxon>
        <taxon>Symbiodinium</taxon>
    </lineage>
</organism>
<evidence type="ECO:0000313" key="2">
    <source>
        <dbReference type="EMBL" id="CAE7335437.1"/>
    </source>
</evidence>
<proteinExistence type="predicted"/>
<evidence type="ECO:0000256" key="1">
    <source>
        <dbReference type="SAM" id="MobiDB-lite"/>
    </source>
</evidence>
<dbReference type="OrthoDB" id="443624at2759"/>
<feature type="compositionally biased region" description="Basic and acidic residues" evidence="1">
    <location>
        <begin position="211"/>
        <end position="220"/>
    </location>
</feature>
<dbReference type="Proteomes" id="UP000604046">
    <property type="component" value="Unassembled WGS sequence"/>
</dbReference>
<sequence>MCDLASFAQYFGNAGGPLEVLLQPSASAPPDPATCLWAALGCRLPLVALKLLKTRAAKVASLGAVPENLSPSSHALLEEQRRFAERPAATAVRAQRPEGSQKAKVKPKASLFKQLRQGLAAGAPSSGGKPYGVRAAAPHPEIAALPELEGDEAEELGSCLAAEVAERSAPVNPASGAEGAFVAPEQGFPIANHRAVGKSLGFGTSRPSRAPRGEPEKAPENEEEAIDQENRQTLQNATPEEVKEWQQQLLQQFGAETCHSVSPGIAMPIWEIVGGGESGGIVVREGRELKSPQEPERLSTRALVEELELVGDRLHYRLQTGRGPPEGWISVRVSGKELAVCQFADGPPTGPLPKWTEESAEKMQAFREKRKILPPPVETPARLLNANPREMLPPFKRLGPKEMAEMSVQNLPGHFSGLKFPHNVEQLKDFGPSWYTQAFHKFGTLPLDNSVVKVVHVEQLPHSGFDAAGGAGHKAFIDLQYAKPDPNLHTKLFAKYPWDYFESETGKRYRMQISAYADMDSAELLTSICCEHLFPFRIPKLYFADINRDTTNYVLIVERIPFGRRGKVVKGKITEKIERKPFEILPVCGKYQDYLLEDAPSIYFALFREMAHLAAWDQQGRYDSFFGPMSKYTEQEYLDKVIRVRKPQKEKRIEVQKNGCLSMIEKGIDFALNVASQIFTPAGKNKGKLEKMKQEIVEIAPYFEDIRAYLANSSDWTAAMHMNLQADNAYFWHDEKGDLDIGVFDWCGFSRTPFVMNFMGCLSGADADLLDAHEEGLMRMFCEEYERYGGPHLEPSEMLLRYHLQWPSFTMDACQWVDRDIYVQCPREEWSTIKTMLDDKFVDRWNVRCRGTTLVNAFEFYHRRDLKKIFDDWLSGPGKDYRSVYSG</sequence>
<reference evidence="2" key="1">
    <citation type="submission" date="2021-02" db="EMBL/GenBank/DDBJ databases">
        <authorList>
            <person name="Dougan E. K."/>
            <person name="Rhodes N."/>
            <person name="Thang M."/>
            <person name="Chan C."/>
        </authorList>
    </citation>
    <scope>NUCLEOTIDE SEQUENCE</scope>
</reference>